<evidence type="ECO:0000313" key="3">
    <source>
        <dbReference type="Proteomes" id="UP000574761"/>
    </source>
</evidence>
<gene>
    <name evidence="2" type="ORF">GGQ64_004341</name>
</gene>
<evidence type="ECO:0000259" key="1">
    <source>
        <dbReference type="Pfam" id="PF06890"/>
    </source>
</evidence>
<sequence>MTGRRFEFDGTVEEKGGQQFVNGRGAYAQGFTRVHRPEPHGFASMPIKGAKGLLFQPNAQSDEAFLLGGEHADHRPKDLPSGGSALYDAQGNIIKVLMGDGIVIDVAGEAYVIRKGGVSLTISASGFDFQGGAVTHNGKNIGHDHVHGGVLPGGANTAEPA</sequence>
<dbReference type="InterPro" id="IPR053861">
    <property type="entry name" value="Phage_Mu_Gp45_N"/>
</dbReference>
<protein>
    <submittedName>
        <fullName evidence="2">Phage gp45-like</fullName>
    </submittedName>
</protein>
<dbReference type="EMBL" id="JACIEE010000009">
    <property type="protein sequence ID" value="MBB3979105.1"/>
    <property type="molecule type" value="Genomic_DNA"/>
</dbReference>
<proteinExistence type="predicted"/>
<dbReference type="Proteomes" id="UP000574761">
    <property type="component" value="Unassembled WGS sequence"/>
</dbReference>
<feature type="domain" description="Bacteriophage Mu Gp45 N-terminal" evidence="1">
    <location>
        <begin position="11"/>
        <end position="72"/>
    </location>
</feature>
<dbReference type="AlphaFoldDB" id="A0A7W6D9F8"/>
<dbReference type="Pfam" id="PF06890">
    <property type="entry name" value="Phage_Mu_Gp45"/>
    <property type="match status" value="1"/>
</dbReference>
<dbReference type="RefSeq" id="WP_183807354.1">
    <property type="nucleotide sequence ID" value="NZ_JACIEE010000009.1"/>
</dbReference>
<keyword evidence="3" id="KW-1185">Reference proteome</keyword>
<comment type="caution">
    <text evidence="2">The sequence shown here is derived from an EMBL/GenBank/DDBJ whole genome shotgun (WGS) entry which is preliminary data.</text>
</comment>
<organism evidence="2 3">
    <name type="scientific">Mycoplana azooxidifex</name>
    <dbReference type="NCBI Taxonomy" id="1636188"/>
    <lineage>
        <taxon>Bacteria</taxon>
        <taxon>Pseudomonadati</taxon>
        <taxon>Pseudomonadota</taxon>
        <taxon>Alphaproteobacteria</taxon>
        <taxon>Hyphomicrobiales</taxon>
        <taxon>Rhizobiaceae</taxon>
        <taxon>Mycoplana</taxon>
    </lineage>
</organism>
<name>A0A7W6D9F8_9HYPH</name>
<accession>A0A7W6D9F8</accession>
<reference evidence="2 3" key="1">
    <citation type="submission" date="2020-08" db="EMBL/GenBank/DDBJ databases">
        <title>Genomic Encyclopedia of Type Strains, Phase IV (KMG-IV): sequencing the most valuable type-strain genomes for metagenomic binning, comparative biology and taxonomic classification.</title>
        <authorList>
            <person name="Goeker M."/>
        </authorList>
    </citation>
    <scope>NUCLEOTIDE SEQUENCE [LARGE SCALE GENOMIC DNA]</scope>
    <source>
        <strain evidence="2 3">DSM 100211</strain>
    </source>
</reference>
<evidence type="ECO:0000313" key="2">
    <source>
        <dbReference type="EMBL" id="MBB3979105.1"/>
    </source>
</evidence>